<proteinExistence type="predicted"/>
<protein>
    <submittedName>
        <fullName evidence="1">Uncharacterized protein</fullName>
    </submittedName>
</protein>
<accession>A0A0D2XU32</accession>
<reference evidence="1" key="2">
    <citation type="submission" date="2025-08" db="UniProtKB">
        <authorList>
            <consortium name="EnsemblFungi"/>
        </authorList>
    </citation>
    <scope>IDENTIFICATION</scope>
    <source>
        <strain evidence="1">4287 / CBS 123668 / FGSC 9935 / NRRL 34936</strain>
    </source>
</reference>
<evidence type="ECO:0000313" key="2">
    <source>
        <dbReference type="Proteomes" id="UP000002489"/>
    </source>
</evidence>
<organism evidence="1 2">
    <name type="scientific">Fusarium oxysporum (strain Fo5176)</name>
    <name type="common">Fusarium vascular wilt</name>
    <dbReference type="NCBI Taxonomy" id="660025"/>
    <lineage>
        <taxon>Eukaryota</taxon>
        <taxon>Fungi</taxon>
        <taxon>Dikarya</taxon>
        <taxon>Ascomycota</taxon>
        <taxon>Pezizomycotina</taxon>
        <taxon>Sordariomycetes</taxon>
        <taxon>Hypocreomycetidae</taxon>
        <taxon>Hypocreales</taxon>
        <taxon>Nectriaceae</taxon>
        <taxon>Fusarium</taxon>
        <taxon>Fusarium oxysporum species complex</taxon>
    </lineage>
</organism>
<dbReference type="Proteomes" id="UP000002489">
    <property type="component" value="Unassembled WGS sequence"/>
</dbReference>
<reference evidence="2" key="1">
    <citation type="journal article" date="2012" name="Mol. Plant Microbe Interact.">
        <title>A highly conserved effector in Fusarium oxysporum is required for full virulence on Arabidopsis.</title>
        <authorList>
            <person name="Thatcher L.F."/>
            <person name="Gardiner D.M."/>
            <person name="Kazan K."/>
            <person name="Manners J."/>
        </authorList>
    </citation>
    <scope>NUCLEOTIDE SEQUENCE [LARGE SCALE GENOMIC DNA]</scope>
    <source>
        <strain evidence="2">Fo5176</strain>
    </source>
</reference>
<dbReference type="AlphaFoldDB" id="A0A0D2XU32"/>
<sequence>MPLYYRLRFAMALEYLLGSADRLSRKLQSSFS</sequence>
<dbReference type="EnsemblFungi" id="FOXG_07484T0">
    <property type="protein sequence ID" value="FOXG_07484P0"/>
    <property type="gene ID" value="FOXG_07484"/>
</dbReference>
<name>A0A0D2XU32_FUSOF</name>
<evidence type="ECO:0000313" key="1">
    <source>
        <dbReference type="EnsemblFungi" id="FOXG_07484P0"/>
    </source>
</evidence>